<sequence length="192" mass="21869">MRRVTMLEERMNRFGQLEAKLVNVERELMLSRASVSRLTSLQELMEVHKYADGHSLQACLRVSIKRKVAARPELMTAKRKRRASTLTVDYITTRRAVDRMLAIASLEAVSIRGVGGRVSGRFVRFDRHLEVLRVIGFSAVEASLAMQQKFPRLNGTVSTRLVLERHVDEEGSVWYIVEPNAQEQTMLMLQGA</sequence>
<organism evidence="1 2">
    <name type="scientific">Pyropia yezoensis</name>
    <name type="common">Susabi-nori</name>
    <name type="synonym">Porphyra yezoensis</name>
    <dbReference type="NCBI Taxonomy" id="2788"/>
    <lineage>
        <taxon>Eukaryota</taxon>
        <taxon>Rhodophyta</taxon>
        <taxon>Bangiophyceae</taxon>
        <taxon>Bangiales</taxon>
        <taxon>Bangiaceae</taxon>
        <taxon>Pyropia</taxon>
    </lineage>
</organism>
<evidence type="ECO:0000313" key="2">
    <source>
        <dbReference type="Proteomes" id="UP000798662"/>
    </source>
</evidence>
<protein>
    <submittedName>
        <fullName evidence="1">Uncharacterized protein</fullName>
    </submittedName>
</protein>
<evidence type="ECO:0000313" key="1">
    <source>
        <dbReference type="EMBL" id="KAK1870388.1"/>
    </source>
</evidence>
<name>A0ACC3CK51_PYRYE</name>
<gene>
    <name evidence="1" type="ORF">I4F81_012850</name>
</gene>
<dbReference type="Proteomes" id="UP000798662">
    <property type="component" value="Chromosome 3"/>
</dbReference>
<dbReference type="EMBL" id="CM020620">
    <property type="protein sequence ID" value="KAK1870388.1"/>
    <property type="molecule type" value="Genomic_DNA"/>
</dbReference>
<keyword evidence="2" id="KW-1185">Reference proteome</keyword>
<reference evidence="1" key="1">
    <citation type="submission" date="2019-11" db="EMBL/GenBank/DDBJ databases">
        <title>Nori genome reveals adaptations in red seaweeds to the harsh intertidal environment.</title>
        <authorList>
            <person name="Wang D."/>
            <person name="Mao Y."/>
        </authorList>
    </citation>
    <scope>NUCLEOTIDE SEQUENCE</scope>
    <source>
        <tissue evidence="1">Gametophyte</tissue>
    </source>
</reference>
<proteinExistence type="predicted"/>
<comment type="caution">
    <text evidence="1">The sequence shown here is derived from an EMBL/GenBank/DDBJ whole genome shotgun (WGS) entry which is preliminary data.</text>
</comment>
<accession>A0ACC3CK51</accession>